<dbReference type="EMBL" id="REGN01010965">
    <property type="protein sequence ID" value="RMZ98128.1"/>
    <property type="molecule type" value="Genomic_DNA"/>
</dbReference>
<sequence>MLKLLEIRHKGVWTAKMTGQIIDGRPIWRPDRRPFAFITVRLGGFVRKIELKRTSQALLLLTINSYKGILGVEQKMDIR</sequence>
<comment type="caution">
    <text evidence="1">The sequence shown here is derived from an EMBL/GenBank/DDBJ whole genome shotgun (WGS) entry which is preliminary data.</text>
</comment>
<dbReference type="Proteomes" id="UP000276133">
    <property type="component" value="Unassembled WGS sequence"/>
</dbReference>
<keyword evidence="2" id="KW-1185">Reference proteome</keyword>
<name>A0A3M7PGG2_BRAPC</name>
<reference evidence="1 2" key="1">
    <citation type="journal article" date="2018" name="Sci. Rep.">
        <title>Genomic signatures of local adaptation to the degree of environmental predictability in rotifers.</title>
        <authorList>
            <person name="Franch-Gras L."/>
            <person name="Hahn C."/>
            <person name="Garcia-Roger E.M."/>
            <person name="Carmona M.J."/>
            <person name="Serra M."/>
            <person name="Gomez A."/>
        </authorList>
    </citation>
    <scope>NUCLEOTIDE SEQUENCE [LARGE SCALE GENOMIC DNA]</scope>
    <source>
        <strain evidence="1">HYR1</strain>
    </source>
</reference>
<organism evidence="1 2">
    <name type="scientific">Brachionus plicatilis</name>
    <name type="common">Marine rotifer</name>
    <name type="synonym">Brachionus muelleri</name>
    <dbReference type="NCBI Taxonomy" id="10195"/>
    <lineage>
        <taxon>Eukaryota</taxon>
        <taxon>Metazoa</taxon>
        <taxon>Spiralia</taxon>
        <taxon>Gnathifera</taxon>
        <taxon>Rotifera</taxon>
        <taxon>Eurotatoria</taxon>
        <taxon>Monogononta</taxon>
        <taxon>Pseudotrocha</taxon>
        <taxon>Ploima</taxon>
        <taxon>Brachionidae</taxon>
        <taxon>Brachionus</taxon>
    </lineage>
</organism>
<accession>A0A3M7PGG2</accession>
<dbReference type="AlphaFoldDB" id="A0A3M7PGG2"/>
<evidence type="ECO:0000313" key="1">
    <source>
        <dbReference type="EMBL" id="RMZ98128.1"/>
    </source>
</evidence>
<protein>
    <submittedName>
        <fullName evidence="1">Uncharacterized protein</fullName>
    </submittedName>
</protein>
<evidence type="ECO:0000313" key="2">
    <source>
        <dbReference type="Proteomes" id="UP000276133"/>
    </source>
</evidence>
<gene>
    <name evidence="1" type="ORF">BpHYR1_011677</name>
</gene>
<proteinExistence type="predicted"/>